<sequence length="127" mass="14419">MYNPDKKLKATKKASHTVKVVLIEDGKSATVIQHIVGIQTGNHELVTNHSLRFSHVSEGEDSLYDSRWDDMVEDEGHEGTTVLARRRVNFITSLRLLNGEWCSDQLALSMLALEFFRDLFTSVNNDE</sequence>
<keyword evidence="2" id="KW-1185">Reference proteome</keyword>
<comment type="caution">
    <text evidence="1">The sequence shown here is derived from an EMBL/GenBank/DDBJ whole genome shotgun (WGS) entry which is preliminary data.</text>
</comment>
<accession>A0ABR2CXA6</accession>
<evidence type="ECO:0000313" key="1">
    <source>
        <dbReference type="EMBL" id="KAK8524993.1"/>
    </source>
</evidence>
<dbReference type="Proteomes" id="UP001472677">
    <property type="component" value="Unassembled WGS sequence"/>
</dbReference>
<proteinExistence type="predicted"/>
<name>A0ABR2CXA6_9ROSI</name>
<reference evidence="1 2" key="1">
    <citation type="journal article" date="2024" name="G3 (Bethesda)">
        <title>Genome assembly of Hibiscus sabdariffa L. provides insights into metabolisms of medicinal natural products.</title>
        <authorList>
            <person name="Kim T."/>
        </authorList>
    </citation>
    <scope>NUCLEOTIDE SEQUENCE [LARGE SCALE GENOMIC DNA]</scope>
    <source>
        <strain evidence="1">TK-2024</strain>
        <tissue evidence="1">Old leaves</tissue>
    </source>
</reference>
<protein>
    <submittedName>
        <fullName evidence="1">Uncharacterized protein</fullName>
    </submittedName>
</protein>
<dbReference type="EMBL" id="JBBPBM010000041">
    <property type="protein sequence ID" value="KAK8524993.1"/>
    <property type="molecule type" value="Genomic_DNA"/>
</dbReference>
<evidence type="ECO:0000313" key="2">
    <source>
        <dbReference type="Proteomes" id="UP001472677"/>
    </source>
</evidence>
<gene>
    <name evidence="1" type="ORF">V6N12_029843</name>
</gene>
<organism evidence="1 2">
    <name type="scientific">Hibiscus sabdariffa</name>
    <name type="common">roselle</name>
    <dbReference type="NCBI Taxonomy" id="183260"/>
    <lineage>
        <taxon>Eukaryota</taxon>
        <taxon>Viridiplantae</taxon>
        <taxon>Streptophyta</taxon>
        <taxon>Embryophyta</taxon>
        <taxon>Tracheophyta</taxon>
        <taxon>Spermatophyta</taxon>
        <taxon>Magnoliopsida</taxon>
        <taxon>eudicotyledons</taxon>
        <taxon>Gunneridae</taxon>
        <taxon>Pentapetalae</taxon>
        <taxon>rosids</taxon>
        <taxon>malvids</taxon>
        <taxon>Malvales</taxon>
        <taxon>Malvaceae</taxon>
        <taxon>Malvoideae</taxon>
        <taxon>Hibiscus</taxon>
    </lineage>
</organism>